<dbReference type="Proteomes" id="UP000319836">
    <property type="component" value="Unassembled WGS sequence"/>
</dbReference>
<dbReference type="Gene3D" id="3.40.50.150">
    <property type="entry name" value="Vaccinia Virus protein VP39"/>
    <property type="match status" value="1"/>
</dbReference>
<dbReference type="PANTHER" id="PTHR24220">
    <property type="entry name" value="IMPORT ATP-BINDING PROTEIN"/>
    <property type="match status" value="1"/>
</dbReference>
<dbReference type="SMART" id="SM00450">
    <property type="entry name" value="RHOD"/>
    <property type="match status" value="1"/>
</dbReference>
<dbReference type="Pfam" id="PF00581">
    <property type="entry name" value="Rhodanese"/>
    <property type="match status" value="1"/>
</dbReference>
<name>A0A538U093_UNCEI</name>
<evidence type="ECO:0000259" key="5">
    <source>
        <dbReference type="PROSITE" id="PS50206"/>
    </source>
</evidence>
<sequence>MSQAPLVSLTGVSRHYDTLKALDDVTLDIRSGEWLSVMGPSGSGKSTLMNLLGALDRPTSGRIHVEGLELTAMSDAERVRFRRERVGIIFQQFHLLPYLDALENVMVAQHYHSLADADEARAALERVGLLDRAHHLPGQLSGGEQQRVCVARALVNRPRLILADEPTGNLDLENETKVLTLLRELHAEGHTLVTVTHAARVGNLADRRVELAHGRLADLTVHSEELERRYDEVLVQMWALEEDGRVPEATAWPRAASSSRPGRRSSSRRADATARAIWCGDGGWRRSCSRPRSTCPTRTSRLPRAAWSTSSIPRSRTASAASSGTHATARTAAPSLRATAAPFPSSPDVRSLDAAQALAERDGFAVLDVRDPDAFAAGHLARSGHLPLADLTARRGELPARDTAVLVIGADGVHARLAAEQLEALGYACTAWLDGDPVLSLRDHLERSPAAPLWRPSPFLVDALAHLPDPWSGQKRVLDLAAGAGRESVFLALRGYQVEAWDHDRGALERAQAMALHHGVTIETCVRDLEIRDPRLPVASHDVVMVFRFLHRPLFPRIAQAVAPGGWVVYETYLEGQERFGRPKHPRFLLHQGELPGHFPGFEIVRYEERTPDEGPMLARLLARRPNDSSGRERAP</sequence>
<dbReference type="PROSITE" id="PS50893">
    <property type="entry name" value="ABC_TRANSPORTER_2"/>
    <property type="match status" value="1"/>
</dbReference>
<dbReference type="PROSITE" id="PS50206">
    <property type="entry name" value="RHODANESE_3"/>
    <property type="match status" value="1"/>
</dbReference>
<dbReference type="InterPro" id="IPR036873">
    <property type="entry name" value="Rhodanese-like_dom_sf"/>
</dbReference>
<dbReference type="InterPro" id="IPR017871">
    <property type="entry name" value="ABC_transporter-like_CS"/>
</dbReference>
<dbReference type="PROSITE" id="PS00211">
    <property type="entry name" value="ABC_TRANSPORTER_1"/>
    <property type="match status" value="1"/>
</dbReference>
<feature type="compositionally biased region" description="Low complexity" evidence="4">
    <location>
        <begin position="250"/>
        <end position="260"/>
    </location>
</feature>
<dbReference type="CDD" id="cd03255">
    <property type="entry name" value="ABC_MJ0796_LolCDE_FtsE"/>
    <property type="match status" value="1"/>
</dbReference>
<dbReference type="SUPFAM" id="SSF52821">
    <property type="entry name" value="Rhodanese/Cell cycle control phosphatase"/>
    <property type="match status" value="1"/>
</dbReference>
<dbReference type="GO" id="GO:0005524">
    <property type="term" value="F:ATP binding"/>
    <property type="evidence" value="ECO:0007669"/>
    <property type="project" value="UniProtKB-KW"/>
</dbReference>
<evidence type="ECO:0000256" key="3">
    <source>
        <dbReference type="ARBA" id="ARBA00022840"/>
    </source>
</evidence>
<feature type="domain" description="Rhodanese" evidence="5">
    <location>
        <begin position="360"/>
        <end position="440"/>
    </location>
</feature>
<evidence type="ECO:0000256" key="1">
    <source>
        <dbReference type="ARBA" id="ARBA00022448"/>
    </source>
</evidence>
<accession>A0A538U093</accession>
<gene>
    <name evidence="7" type="ORF">E6K80_12175</name>
</gene>
<feature type="region of interest" description="Disordered" evidence="4">
    <location>
        <begin position="286"/>
        <end position="347"/>
    </location>
</feature>
<dbReference type="AlphaFoldDB" id="A0A538U093"/>
<dbReference type="GO" id="GO:0098796">
    <property type="term" value="C:membrane protein complex"/>
    <property type="evidence" value="ECO:0007669"/>
    <property type="project" value="UniProtKB-ARBA"/>
</dbReference>
<keyword evidence="2" id="KW-0547">Nucleotide-binding</keyword>
<dbReference type="PANTHER" id="PTHR24220:SF86">
    <property type="entry name" value="ABC TRANSPORTER ABCH.1"/>
    <property type="match status" value="1"/>
</dbReference>
<dbReference type="SUPFAM" id="SSF53335">
    <property type="entry name" value="S-adenosyl-L-methionine-dependent methyltransferases"/>
    <property type="match status" value="1"/>
</dbReference>
<organism evidence="7 8">
    <name type="scientific">Eiseniibacteriota bacterium</name>
    <dbReference type="NCBI Taxonomy" id="2212470"/>
    <lineage>
        <taxon>Bacteria</taxon>
        <taxon>Candidatus Eiseniibacteriota</taxon>
    </lineage>
</organism>
<dbReference type="GO" id="GO:0022857">
    <property type="term" value="F:transmembrane transporter activity"/>
    <property type="evidence" value="ECO:0007669"/>
    <property type="project" value="TreeGrafter"/>
</dbReference>
<evidence type="ECO:0000313" key="8">
    <source>
        <dbReference type="Proteomes" id="UP000319836"/>
    </source>
</evidence>
<dbReference type="InterPro" id="IPR003439">
    <property type="entry name" value="ABC_transporter-like_ATP-bd"/>
</dbReference>
<dbReference type="SMART" id="SM00382">
    <property type="entry name" value="AAA"/>
    <property type="match status" value="1"/>
</dbReference>
<dbReference type="InterPro" id="IPR015854">
    <property type="entry name" value="ABC_transpr_LolD-like"/>
</dbReference>
<dbReference type="GO" id="GO:0016887">
    <property type="term" value="F:ATP hydrolysis activity"/>
    <property type="evidence" value="ECO:0007669"/>
    <property type="project" value="InterPro"/>
</dbReference>
<comment type="caution">
    <text evidence="7">The sequence shown here is derived from an EMBL/GenBank/DDBJ whole genome shotgun (WGS) entry which is preliminary data.</text>
</comment>
<keyword evidence="1" id="KW-0813">Transport</keyword>
<dbReference type="InterPro" id="IPR027417">
    <property type="entry name" value="P-loop_NTPase"/>
</dbReference>
<evidence type="ECO:0000256" key="4">
    <source>
        <dbReference type="SAM" id="MobiDB-lite"/>
    </source>
</evidence>
<dbReference type="GO" id="GO:0005886">
    <property type="term" value="C:plasma membrane"/>
    <property type="evidence" value="ECO:0007669"/>
    <property type="project" value="TreeGrafter"/>
</dbReference>
<dbReference type="Gene3D" id="3.40.250.10">
    <property type="entry name" value="Rhodanese-like domain"/>
    <property type="match status" value="1"/>
</dbReference>
<dbReference type="InterPro" id="IPR029063">
    <property type="entry name" value="SAM-dependent_MTases_sf"/>
</dbReference>
<proteinExistence type="predicted"/>
<dbReference type="Gene3D" id="3.40.50.300">
    <property type="entry name" value="P-loop containing nucleotide triphosphate hydrolases"/>
    <property type="match status" value="1"/>
</dbReference>
<dbReference type="FunFam" id="3.40.50.300:FF:000032">
    <property type="entry name" value="Export ABC transporter ATP-binding protein"/>
    <property type="match status" value="1"/>
</dbReference>
<protein>
    <submittedName>
        <fullName evidence="7">ATP-binding cassette domain-containing protein</fullName>
    </submittedName>
</protein>
<feature type="compositionally biased region" description="Low complexity" evidence="4">
    <location>
        <begin position="290"/>
        <end position="333"/>
    </location>
</feature>
<dbReference type="SUPFAM" id="SSF52540">
    <property type="entry name" value="P-loop containing nucleoside triphosphate hydrolases"/>
    <property type="match status" value="1"/>
</dbReference>
<evidence type="ECO:0000259" key="6">
    <source>
        <dbReference type="PROSITE" id="PS50893"/>
    </source>
</evidence>
<reference evidence="7 8" key="1">
    <citation type="journal article" date="2019" name="Nat. Microbiol.">
        <title>Mediterranean grassland soil C-N compound turnover is dependent on rainfall and depth, and is mediated by genomically divergent microorganisms.</title>
        <authorList>
            <person name="Diamond S."/>
            <person name="Andeer P.F."/>
            <person name="Li Z."/>
            <person name="Crits-Christoph A."/>
            <person name="Burstein D."/>
            <person name="Anantharaman K."/>
            <person name="Lane K.R."/>
            <person name="Thomas B.C."/>
            <person name="Pan C."/>
            <person name="Northen T.R."/>
            <person name="Banfield J.F."/>
        </authorList>
    </citation>
    <scope>NUCLEOTIDE SEQUENCE [LARGE SCALE GENOMIC DNA]</scope>
    <source>
        <strain evidence="7">WS_10</strain>
    </source>
</reference>
<dbReference type="InterPro" id="IPR003593">
    <property type="entry name" value="AAA+_ATPase"/>
</dbReference>
<dbReference type="CDD" id="cd00158">
    <property type="entry name" value="RHOD"/>
    <property type="match status" value="1"/>
</dbReference>
<dbReference type="InterPro" id="IPR017911">
    <property type="entry name" value="MacB-like_ATP-bd"/>
</dbReference>
<feature type="domain" description="ABC transporter" evidence="6">
    <location>
        <begin position="7"/>
        <end position="238"/>
    </location>
</feature>
<dbReference type="InterPro" id="IPR001763">
    <property type="entry name" value="Rhodanese-like_dom"/>
</dbReference>
<keyword evidence="3 7" id="KW-0067">ATP-binding</keyword>
<dbReference type="InterPro" id="IPR015985">
    <property type="entry name" value="TehB-like_dom"/>
</dbReference>
<dbReference type="Pfam" id="PF03848">
    <property type="entry name" value="TehB"/>
    <property type="match status" value="1"/>
</dbReference>
<evidence type="ECO:0000256" key="2">
    <source>
        <dbReference type="ARBA" id="ARBA00022741"/>
    </source>
</evidence>
<dbReference type="EMBL" id="VBPA01000312">
    <property type="protein sequence ID" value="TMQ69314.1"/>
    <property type="molecule type" value="Genomic_DNA"/>
</dbReference>
<dbReference type="CDD" id="cd02440">
    <property type="entry name" value="AdoMet_MTases"/>
    <property type="match status" value="1"/>
</dbReference>
<evidence type="ECO:0000313" key="7">
    <source>
        <dbReference type="EMBL" id="TMQ69314.1"/>
    </source>
</evidence>
<feature type="region of interest" description="Disordered" evidence="4">
    <location>
        <begin position="250"/>
        <end position="272"/>
    </location>
</feature>
<dbReference type="Pfam" id="PF00005">
    <property type="entry name" value="ABC_tran"/>
    <property type="match status" value="1"/>
</dbReference>